<dbReference type="Pfam" id="PF00098">
    <property type="entry name" value="zf-CCHC"/>
    <property type="match status" value="1"/>
</dbReference>
<evidence type="ECO:0000313" key="25">
    <source>
        <dbReference type="EMBL" id="KAJ8462998.1"/>
    </source>
</evidence>
<dbReference type="GO" id="GO:0015074">
    <property type="term" value="P:DNA integration"/>
    <property type="evidence" value="ECO:0007669"/>
    <property type="project" value="UniProtKB-KW"/>
</dbReference>
<dbReference type="GO" id="GO:0003677">
    <property type="term" value="F:DNA binding"/>
    <property type="evidence" value="ECO:0007669"/>
    <property type="project" value="UniProtKB-KW"/>
</dbReference>
<evidence type="ECO:0000259" key="22">
    <source>
        <dbReference type="PROSITE" id="PS50175"/>
    </source>
</evidence>
<dbReference type="InterPro" id="IPR023780">
    <property type="entry name" value="Chromo_domain"/>
</dbReference>
<evidence type="ECO:0000256" key="6">
    <source>
        <dbReference type="ARBA" id="ARBA00022722"/>
    </source>
</evidence>
<evidence type="ECO:0000256" key="2">
    <source>
        <dbReference type="ARBA" id="ARBA00022664"/>
    </source>
</evidence>
<dbReference type="SMART" id="SM00343">
    <property type="entry name" value="ZnF_C2HC"/>
    <property type="match status" value="1"/>
</dbReference>
<evidence type="ECO:0000256" key="17">
    <source>
        <dbReference type="ARBA" id="ARBA00023172"/>
    </source>
</evidence>
<dbReference type="GO" id="GO:0006397">
    <property type="term" value="P:mRNA processing"/>
    <property type="evidence" value="ECO:0007669"/>
    <property type="project" value="UniProtKB-KW"/>
</dbReference>
<feature type="domain" description="Reverse transcriptase" evidence="23">
    <location>
        <begin position="899"/>
        <end position="1079"/>
    </location>
</feature>
<dbReference type="SMART" id="SM00298">
    <property type="entry name" value="CHROMO"/>
    <property type="match status" value="1"/>
</dbReference>
<dbReference type="InterPro" id="IPR036875">
    <property type="entry name" value="Znf_CCHC_sf"/>
</dbReference>
<dbReference type="InterPro" id="IPR016197">
    <property type="entry name" value="Chromo-like_dom_sf"/>
</dbReference>
<keyword evidence="18" id="KW-0862">Zinc</keyword>
<keyword evidence="11" id="KW-0460">Magnesium</keyword>
<feature type="domain" description="CCHC-type" evidence="21">
    <location>
        <begin position="561"/>
        <end position="576"/>
    </location>
</feature>
<comment type="caution">
    <text evidence="25">The sequence shown here is derived from an EMBL/GenBank/DDBJ whole genome shotgun (WGS) entry which is preliminary data.</text>
</comment>
<keyword evidence="12" id="KW-0694">RNA-binding</keyword>
<feature type="domain" description="Peptidase A2" evidence="22">
    <location>
        <begin position="651"/>
        <end position="666"/>
    </location>
</feature>
<keyword evidence="15" id="KW-0239">DNA-directed DNA polymerase</keyword>
<evidence type="ECO:0000256" key="16">
    <source>
        <dbReference type="ARBA" id="ARBA00023125"/>
    </source>
</evidence>
<dbReference type="GO" id="GO:0006338">
    <property type="term" value="P:chromatin remodeling"/>
    <property type="evidence" value="ECO:0007669"/>
    <property type="project" value="UniProtKB-ARBA"/>
</dbReference>
<feature type="compositionally biased region" description="Basic and acidic residues" evidence="19">
    <location>
        <begin position="115"/>
        <end position="141"/>
    </location>
</feature>
<dbReference type="GO" id="GO:0005634">
    <property type="term" value="C:nucleus"/>
    <property type="evidence" value="ECO:0007669"/>
    <property type="project" value="UniProtKB-ARBA"/>
</dbReference>
<dbReference type="CDD" id="cd09274">
    <property type="entry name" value="RNase_HI_RT_Ty3"/>
    <property type="match status" value="1"/>
</dbReference>
<keyword evidence="6" id="KW-0540">Nuclease</keyword>
<protein>
    <recommendedName>
        <fullName evidence="1">RNA-directed DNA polymerase</fullName>
        <ecNumber evidence="1">2.7.7.49</ecNumber>
    </recommendedName>
</protein>
<dbReference type="InterPro" id="IPR043502">
    <property type="entry name" value="DNA/RNA_pol_sf"/>
</dbReference>
<evidence type="ECO:0000256" key="13">
    <source>
        <dbReference type="ARBA" id="ARBA00022908"/>
    </source>
</evidence>
<evidence type="ECO:0000256" key="14">
    <source>
        <dbReference type="ARBA" id="ARBA00022918"/>
    </source>
</evidence>
<gene>
    <name evidence="25" type="ORF">ONZ51_g10538</name>
</gene>
<evidence type="ECO:0000256" key="10">
    <source>
        <dbReference type="ARBA" id="ARBA00022801"/>
    </source>
</evidence>
<keyword evidence="17" id="KW-0233">DNA recombination</keyword>
<dbReference type="InterPro" id="IPR056924">
    <property type="entry name" value="SH3_Tf2-1"/>
</dbReference>
<dbReference type="FunFam" id="1.10.340.70:FF:000001">
    <property type="entry name" value="Retrovirus-related Pol polyprotein from transposon gypsy-like Protein"/>
    <property type="match status" value="1"/>
</dbReference>
<dbReference type="Pfam" id="PF00385">
    <property type="entry name" value="Chromo"/>
    <property type="match status" value="1"/>
</dbReference>
<dbReference type="GO" id="GO:0003964">
    <property type="term" value="F:RNA-directed DNA polymerase activity"/>
    <property type="evidence" value="ECO:0007669"/>
    <property type="project" value="UniProtKB-KW"/>
</dbReference>
<evidence type="ECO:0000256" key="18">
    <source>
        <dbReference type="PROSITE-ProRule" id="PRU00047"/>
    </source>
</evidence>
<keyword evidence="10" id="KW-0378">Hydrolase</keyword>
<evidence type="ECO:0000256" key="11">
    <source>
        <dbReference type="ARBA" id="ARBA00022842"/>
    </source>
</evidence>
<evidence type="ECO:0000256" key="8">
    <source>
        <dbReference type="ARBA" id="ARBA00022750"/>
    </source>
</evidence>
<dbReference type="GO" id="GO:0006508">
    <property type="term" value="P:proteolysis"/>
    <property type="evidence" value="ECO:0007669"/>
    <property type="project" value="UniProtKB-KW"/>
</dbReference>
<dbReference type="PROSITE" id="PS50994">
    <property type="entry name" value="INTEGRASE"/>
    <property type="match status" value="1"/>
</dbReference>
<dbReference type="InterPro" id="IPR021109">
    <property type="entry name" value="Peptidase_aspartic_dom_sf"/>
</dbReference>
<dbReference type="Pfam" id="PF17921">
    <property type="entry name" value="Integrase_H2C2"/>
    <property type="match status" value="1"/>
</dbReference>
<dbReference type="Pfam" id="PF24626">
    <property type="entry name" value="SH3_Tf2-1"/>
    <property type="match status" value="1"/>
</dbReference>
<dbReference type="InterPro" id="IPR036397">
    <property type="entry name" value="RNaseH_sf"/>
</dbReference>
<evidence type="ECO:0000256" key="15">
    <source>
        <dbReference type="ARBA" id="ARBA00022932"/>
    </source>
</evidence>
<evidence type="ECO:0000256" key="3">
    <source>
        <dbReference type="ARBA" id="ARBA00022670"/>
    </source>
</evidence>
<dbReference type="CDD" id="cd00303">
    <property type="entry name" value="retropepsin_like"/>
    <property type="match status" value="1"/>
</dbReference>
<evidence type="ECO:0000256" key="4">
    <source>
        <dbReference type="ARBA" id="ARBA00022679"/>
    </source>
</evidence>
<dbReference type="Pfam" id="PF08284">
    <property type="entry name" value="RVP_2"/>
    <property type="match status" value="1"/>
</dbReference>
<dbReference type="InterPro" id="IPR041373">
    <property type="entry name" value="RT_RNaseH"/>
</dbReference>
<dbReference type="InterPro" id="IPR012337">
    <property type="entry name" value="RNaseH-like_sf"/>
</dbReference>
<keyword evidence="2" id="KW-0507">mRNA processing</keyword>
<feature type="region of interest" description="Disordered" evidence="19">
    <location>
        <begin position="230"/>
        <end position="342"/>
    </location>
</feature>
<evidence type="ECO:0000259" key="24">
    <source>
        <dbReference type="PROSITE" id="PS50994"/>
    </source>
</evidence>
<dbReference type="InterPro" id="IPR001878">
    <property type="entry name" value="Znf_CCHC"/>
</dbReference>
<evidence type="ECO:0000256" key="7">
    <source>
        <dbReference type="ARBA" id="ARBA00022723"/>
    </source>
</evidence>
<keyword evidence="7" id="KW-0479">Metal-binding</keyword>
<dbReference type="Gene3D" id="2.40.50.40">
    <property type="match status" value="1"/>
</dbReference>
<evidence type="ECO:0000256" key="5">
    <source>
        <dbReference type="ARBA" id="ARBA00022695"/>
    </source>
</evidence>
<dbReference type="Gene3D" id="3.10.10.10">
    <property type="entry name" value="HIV Type 1 Reverse Transcriptase, subunit A, domain 1"/>
    <property type="match status" value="1"/>
</dbReference>
<dbReference type="GO" id="GO:0003723">
    <property type="term" value="F:RNA binding"/>
    <property type="evidence" value="ECO:0007669"/>
    <property type="project" value="UniProtKB-KW"/>
</dbReference>
<keyword evidence="26" id="KW-1185">Reference proteome</keyword>
<keyword evidence="5" id="KW-0548">Nucleotidyltransferase</keyword>
<organism evidence="25 26">
    <name type="scientific">Trametes cubensis</name>
    <dbReference type="NCBI Taxonomy" id="1111947"/>
    <lineage>
        <taxon>Eukaryota</taxon>
        <taxon>Fungi</taxon>
        <taxon>Dikarya</taxon>
        <taxon>Basidiomycota</taxon>
        <taxon>Agaricomycotina</taxon>
        <taxon>Agaricomycetes</taxon>
        <taxon>Polyporales</taxon>
        <taxon>Polyporaceae</taxon>
        <taxon>Trametes</taxon>
    </lineage>
</organism>
<keyword evidence="3" id="KW-0645">Protease</keyword>
<feature type="compositionally biased region" description="Gly residues" evidence="19">
    <location>
        <begin position="274"/>
        <end position="286"/>
    </location>
</feature>
<dbReference type="Pfam" id="PF17917">
    <property type="entry name" value="RT_RNaseH"/>
    <property type="match status" value="1"/>
</dbReference>
<feature type="compositionally biased region" description="Pro residues" evidence="19">
    <location>
        <begin position="301"/>
        <end position="310"/>
    </location>
</feature>
<dbReference type="InterPro" id="IPR000953">
    <property type="entry name" value="Chromo/chromo_shadow_dom"/>
</dbReference>
<dbReference type="Gene3D" id="1.10.340.70">
    <property type="match status" value="1"/>
</dbReference>
<evidence type="ECO:0000259" key="20">
    <source>
        <dbReference type="PROSITE" id="PS50013"/>
    </source>
</evidence>
<dbReference type="PROSITE" id="PS50013">
    <property type="entry name" value="CHROMO_2"/>
    <property type="match status" value="1"/>
</dbReference>
<dbReference type="SUPFAM" id="SSF54160">
    <property type="entry name" value="Chromo domain-like"/>
    <property type="match status" value="1"/>
</dbReference>
<dbReference type="FunFam" id="3.30.70.270:FF:000020">
    <property type="entry name" value="Transposon Tf2-6 polyprotein-like Protein"/>
    <property type="match status" value="1"/>
</dbReference>
<dbReference type="SUPFAM" id="SSF57756">
    <property type="entry name" value="Retrovirus zinc finger-like domains"/>
    <property type="match status" value="1"/>
</dbReference>
<dbReference type="InterPro" id="IPR041588">
    <property type="entry name" value="Integrase_H2C2"/>
</dbReference>
<feature type="domain" description="Integrase catalytic" evidence="24">
    <location>
        <begin position="1430"/>
        <end position="1590"/>
    </location>
</feature>
<dbReference type="GO" id="GO:0006310">
    <property type="term" value="P:DNA recombination"/>
    <property type="evidence" value="ECO:0007669"/>
    <property type="project" value="UniProtKB-KW"/>
</dbReference>
<feature type="region of interest" description="Disordered" evidence="19">
    <location>
        <begin position="64"/>
        <end position="155"/>
    </location>
</feature>
<dbReference type="InterPro" id="IPR001584">
    <property type="entry name" value="Integrase_cat-core"/>
</dbReference>
<dbReference type="GO" id="GO:0003887">
    <property type="term" value="F:DNA-directed DNA polymerase activity"/>
    <property type="evidence" value="ECO:0007669"/>
    <property type="project" value="UniProtKB-KW"/>
</dbReference>
<keyword evidence="16" id="KW-0238">DNA-binding</keyword>
<dbReference type="PROSITE" id="PS50175">
    <property type="entry name" value="ASP_PROT_RETROV"/>
    <property type="match status" value="1"/>
</dbReference>
<evidence type="ECO:0000313" key="26">
    <source>
        <dbReference type="Proteomes" id="UP001215151"/>
    </source>
</evidence>
<dbReference type="SUPFAM" id="SSF50630">
    <property type="entry name" value="Acid proteases"/>
    <property type="match status" value="1"/>
</dbReference>
<dbReference type="Gene3D" id="4.10.60.10">
    <property type="entry name" value="Zinc finger, CCHC-type"/>
    <property type="match status" value="1"/>
</dbReference>
<keyword evidence="8" id="KW-0064">Aspartyl protease</keyword>
<keyword evidence="13" id="KW-0229">DNA integration</keyword>
<dbReference type="GO" id="GO:0004519">
    <property type="term" value="F:endonuclease activity"/>
    <property type="evidence" value="ECO:0007669"/>
    <property type="project" value="UniProtKB-KW"/>
</dbReference>
<dbReference type="PROSITE" id="PS50158">
    <property type="entry name" value="ZF_CCHC"/>
    <property type="match status" value="1"/>
</dbReference>
<dbReference type="SUPFAM" id="SSF53098">
    <property type="entry name" value="Ribonuclease H-like"/>
    <property type="match status" value="1"/>
</dbReference>
<dbReference type="PANTHER" id="PTHR37984">
    <property type="entry name" value="PROTEIN CBG26694"/>
    <property type="match status" value="1"/>
</dbReference>
<keyword evidence="9" id="KW-0255">Endonuclease</keyword>
<keyword evidence="14" id="KW-0695">RNA-directed DNA polymerase</keyword>
<dbReference type="Pfam" id="PF00665">
    <property type="entry name" value="rve"/>
    <property type="match status" value="1"/>
</dbReference>
<dbReference type="EC" id="2.7.7.49" evidence="1"/>
<dbReference type="InterPro" id="IPR000477">
    <property type="entry name" value="RT_dom"/>
</dbReference>
<dbReference type="PANTHER" id="PTHR37984:SF5">
    <property type="entry name" value="PROTEIN NYNRIN-LIKE"/>
    <property type="match status" value="1"/>
</dbReference>
<keyword evidence="4" id="KW-0808">Transferase</keyword>
<dbReference type="Gene3D" id="3.30.70.270">
    <property type="match status" value="2"/>
</dbReference>
<evidence type="ECO:0000256" key="9">
    <source>
        <dbReference type="ARBA" id="ARBA00022759"/>
    </source>
</evidence>
<dbReference type="EMBL" id="JAPEVG010000424">
    <property type="protein sequence ID" value="KAJ8462998.1"/>
    <property type="molecule type" value="Genomic_DNA"/>
</dbReference>
<dbReference type="GO" id="GO:0008270">
    <property type="term" value="F:zinc ion binding"/>
    <property type="evidence" value="ECO:0007669"/>
    <property type="project" value="UniProtKB-KW"/>
</dbReference>
<dbReference type="Pfam" id="PF00078">
    <property type="entry name" value="RVT_1"/>
    <property type="match status" value="1"/>
</dbReference>
<evidence type="ECO:0000256" key="12">
    <source>
        <dbReference type="ARBA" id="ARBA00022884"/>
    </source>
</evidence>
<keyword evidence="18" id="KW-0863">Zinc-finger</keyword>
<proteinExistence type="predicted"/>
<feature type="domain" description="Chromo" evidence="20">
    <location>
        <begin position="1732"/>
        <end position="1786"/>
    </location>
</feature>
<dbReference type="CDD" id="cd00024">
    <property type="entry name" value="CD_CSD"/>
    <property type="match status" value="1"/>
</dbReference>
<dbReference type="Gene3D" id="2.40.70.10">
    <property type="entry name" value="Acid Proteases"/>
    <property type="match status" value="1"/>
</dbReference>
<evidence type="ECO:0000259" key="23">
    <source>
        <dbReference type="PROSITE" id="PS50878"/>
    </source>
</evidence>
<dbReference type="PROSITE" id="PS50878">
    <property type="entry name" value="RT_POL"/>
    <property type="match status" value="1"/>
</dbReference>
<sequence length="1786" mass="203008">MSSAEPYSCSRLYHLYNSDKARDVYYRESVDKWNFCTNERCPLRYNTKEVPNVKHASALILTHSSQERDITKTHGRQTPLVKNPLPAGKATGRINSPRVVSGSFPTSRVGTPKPQESESPRESGPSFKEKGKETEPPKVEDSDKEDETFRTTVEAPEPKIEDTVRIKVVVPAPNTEDTRIEVDTPESRQGHVQTEVEETKSELEYISRSATPEFVRKSVPSYMSGTATAESISGAHRYAFSPPGQSSEGERYGSLSGGPAPRATAISGGVINPSGGGGGGGPGRPGGRPDPEPSDPYSPGGEPPGPPGPDPDPELQGAPGNAPGNVPQGQGKGKIKDPEVFNGDRDKTRSFLNQLFLLFTARPHDFVNDYTKVATALSFMEGDNINYWKDTTIQRAEEEIRPGVSRGFDSWPVFKRNFLLAFAPVDEVDNSMVNITTIQLKDYSSVDEFNARFMDLALKGKILDSAAQLALYRNALPEYLLKKISMSYPPPTTIEEWMTRAKEIDHSYHLMEKILANRRGRKAKTLKTRKNVKTVNVEDDSLDINKLSVKERQELQDKGLCFRCRKPGHISRDCPSKPKKPGKPVSRKVRQVTDEDLEDESEEISDEEDDEDEEDNISINALRATDFKTERRRSALLIPGYMQVQDKAVEIKGLIDTGADAVIVNKKIVDKYNLPTVRLPKTLTFRNADDSVNSMGTITHRVEGTFNLHGKKLPTNWYVADIGRDDVLFGMPWIRKYNPNIDWESGRITFKSDIIKKQQQIHKYQCEHDPPEGMLWNFPTRTTQTQTPKRLTFNPSRAIELWYRKKKIRKINKSTEIAIAAKKDQKGKTLDEILPDFVKDYQQVFEKKAASRFPPSRPWDHAIKFKKDFDHHTKGSWRKIYPLTYTERIELDKFITENLEKGYIRKSKSPLASPFFFVTKKDGSLRPVQDYRALNEGTIKNAYPLPLISDIIDRLKGATIFTKLDVRAGYNNVRIKEGDEWKAAFITPSGLFEPTVMFFGLCNAPATFQNMMNDLFRDMLQEGWMVIYMDDILIFSDNVEDHHERTRRALQRLKDSDLFLKAEKCEFDRQEVEFLGSIIRPGVVAMDPVKLKAIIEWEPPKTVKQVQAFLGFGNFYRRFIRDYSKIVRPLTELTKKDQPFLWTSDCQKAFGTLKKRFTEEPILQIPDPEKPFQIECDASKVATGAVLRQQGEDGLWHPCAYLSKSFTPAERNYQIYDRELLAIVRALEAWRHFLQGSPHPTEILSDHKNLTYFRTAQKLNRRQARWHLFLSEFNIGMTGGENDNKDVVLLGPELFAKAVNVELQERIRDSKLRDNSVVEYITLKGKATKRPEFGKPEDWSDDDGILLYKNRVYVPPDNQLYRDIVKMHHDAPIMGHPGVQKTYDLVKREYMWPGMRKFIVQYVKGCAACQTSKVNTHPIKPGLIPIQHSGDTRPFRTITMDYITDLPESDGFNAVQVVVDHDVSKAAVFSPCTKNITAEGAMDILQRDVYRRFGLPAKVISDRGPQFISKAFKELHNSLGIETALSTAYHPQTDGETERVNQELDLALRLYCANNPENWARLLPQFEFAHNQRTHSVTGKSPFELLYGFQPEAAGTVRTTPKHPSTEQRLQSLQEARENTIAAHAQAAAAMSRRLPAAQVPLKLGDKVLLDTKNLRLPYVSRKLIPKRVGPFTIVKVLGPVTFKLKLPEKWKIHPVFHAALLTPYHTTKEHGPDYVRPPPIPTPESTEGAEWEVEAILSHRTRGTQKQYLVAWKGWPASENSWEPEKHLKNAQSILRNYKKRHKLS</sequence>
<dbReference type="SUPFAM" id="SSF56672">
    <property type="entry name" value="DNA/RNA polymerases"/>
    <property type="match status" value="1"/>
</dbReference>
<dbReference type="Gene3D" id="3.30.420.10">
    <property type="entry name" value="Ribonuclease H-like superfamily/Ribonuclease H"/>
    <property type="match status" value="1"/>
</dbReference>
<dbReference type="InterPro" id="IPR050951">
    <property type="entry name" value="Retrovirus_Pol_polyprotein"/>
</dbReference>
<dbReference type="InterPro" id="IPR043128">
    <property type="entry name" value="Rev_trsase/Diguanyl_cyclase"/>
</dbReference>
<name>A0AAD7X8R9_9APHY</name>
<dbReference type="CDD" id="cd01647">
    <property type="entry name" value="RT_LTR"/>
    <property type="match status" value="1"/>
</dbReference>
<feature type="region of interest" description="Disordered" evidence="19">
    <location>
        <begin position="571"/>
        <end position="617"/>
    </location>
</feature>
<evidence type="ECO:0000256" key="19">
    <source>
        <dbReference type="SAM" id="MobiDB-lite"/>
    </source>
</evidence>
<reference evidence="25" key="1">
    <citation type="submission" date="2022-11" db="EMBL/GenBank/DDBJ databases">
        <title>Genome Sequence of Cubamyces cubensis.</title>
        <authorList>
            <person name="Buettner E."/>
        </authorList>
    </citation>
    <scope>NUCLEOTIDE SEQUENCE</scope>
    <source>
        <strain evidence="25">MPL-01</strain>
    </source>
</reference>
<dbReference type="Proteomes" id="UP001215151">
    <property type="component" value="Unassembled WGS sequence"/>
</dbReference>
<dbReference type="GO" id="GO:0004190">
    <property type="term" value="F:aspartic-type endopeptidase activity"/>
    <property type="evidence" value="ECO:0007669"/>
    <property type="project" value="UniProtKB-KW"/>
</dbReference>
<accession>A0AAD7X8R9</accession>
<dbReference type="InterPro" id="IPR001995">
    <property type="entry name" value="Peptidase_A2_cat"/>
</dbReference>
<feature type="compositionally biased region" description="Acidic residues" evidence="19">
    <location>
        <begin position="594"/>
        <end position="616"/>
    </location>
</feature>
<feature type="compositionally biased region" description="Basic residues" evidence="19">
    <location>
        <begin position="577"/>
        <end position="590"/>
    </location>
</feature>
<evidence type="ECO:0000256" key="1">
    <source>
        <dbReference type="ARBA" id="ARBA00012493"/>
    </source>
</evidence>
<evidence type="ECO:0000259" key="21">
    <source>
        <dbReference type="PROSITE" id="PS50158"/>
    </source>
</evidence>